<keyword evidence="3" id="KW-1185">Reference proteome</keyword>
<evidence type="ECO:0008006" key="4">
    <source>
        <dbReference type="Google" id="ProtNLM"/>
    </source>
</evidence>
<dbReference type="Proteomes" id="UP000618382">
    <property type="component" value="Unassembled WGS sequence"/>
</dbReference>
<accession>A0ABQ4DB20</accession>
<name>A0ABQ4DB20_9CELL</name>
<keyword evidence="1" id="KW-0812">Transmembrane</keyword>
<reference evidence="2 3" key="1">
    <citation type="submission" date="2021-01" db="EMBL/GenBank/DDBJ databases">
        <title>Whole genome shotgun sequence of Cellulomonas oligotrophica NBRC 109435.</title>
        <authorList>
            <person name="Komaki H."/>
            <person name="Tamura T."/>
        </authorList>
    </citation>
    <scope>NUCLEOTIDE SEQUENCE [LARGE SCALE GENOMIC DNA]</scope>
    <source>
        <strain evidence="2 3">NBRC 109435</strain>
    </source>
</reference>
<organism evidence="2 3">
    <name type="scientific">Cellulomonas oligotrophica</name>
    <dbReference type="NCBI Taxonomy" id="931536"/>
    <lineage>
        <taxon>Bacteria</taxon>
        <taxon>Bacillati</taxon>
        <taxon>Actinomycetota</taxon>
        <taxon>Actinomycetes</taxon>
        <taxon>Micrococcales</taxon>
        <taxon>Cellulomonadaceae</taxon>
        <taxon>Cellulomonas</taxon>
    </lineage>
</organism>
<proteinExistence type="predicted"/>
<gene>
    <name evidence="2" type="ORF">Col01nite_20910</name>
</gene>
<comment type="caution">
    <text evidence="2">The sequence shown here is derived from an EMBL/GenBank/DDBJ whole genome shotgun (WGS) entry which is preliminary data.</text>
</comment>
<evidence type="ECO:0000313" key="3">
    <source>
        <dbReference type="Proteomes" id="UP000618382"/>
    </source>
</evidence>
<sequence>MGVVAVAVVAGVATLSVAWAVGAVGWTLVELPGADNDILRELTLAALGAAFLGLGVVGVVVGASARGARPVPGAAVGAAWALAAASLLLAVGGAGIVAARSAADQLSPVLATPDLLDPPAADGRVVVLVAVGLAVAALGVPLVASRRGPAEACPP</sequence>
<protein>
    <recommendedName>
        <fullName evidence="4">Major facilitator superfamily (MFS) profile domain-containing protein</fullName>
    </recommendedName>
</protein>
<evidence type="ECO:0000313" key="2">
    <source>
        <dbReference type="EMBL" id="GIG32932.1"/>
    </source>
</evidence>
<keyword evidence="1" id="KW-0472">Membrane</keyword>
<evidence type="ECO:0000256" key="1">
    <source>
        <dbReference type="SAM" id="Phobius"/>
    </source>
</evidence>
<feature type="transmembrane region" description="Helical" evidence="1">
    <location>
        <begin position="123"/>
        <end position="144"/>
    </location>
</feature>
<feature type="transmembrane region" description="Helical" evidence="1">
    <location>
        <begin position="77"/>
        <end position="103"/>
    </location>
</feature>
<keyword evidence="1" id="KW-1133">Transmembrane helix</keyword>
<feature type="transmembrane region" description="Helical" evidence="1">
    <location>
        <begin position="44"/>
        <end position="65"/>
    </location>
</feature>
<dbReference type="EMBL" id="BONN01000005">
    <property type="protein sequence ID" value="GIG32932.1"/>
    <property type="molecule type" value="Genomic_DNA"/>
</dbReference>